<keyword evidence="9 14" id="KW-0560">Oxidoreductase</keyword>
<keyword evidence="12 15" id="KW-0472">Membrane</keyword>
<dbReference type="GO" id="GO:0016020">
    <property type="term" value="C:membrane"/>
    <property type="evidence" value="ECO:0007669"/>
    <property type="project" value="UniProtKB-SubCell"/>
</dbReference>
<evidence type="ECO:0000256" key="15">
    <source>
        <dbReference type="SAM" id="Phobius"/>
    </source>
</evidence>
<evidence type="ECO:0008006" key="18">
    <source>
        <dbReference type="Google" id="ProtNLM"/>
    </source>
</evidence>
<comment type="similarity">
    <text evidence="4 14">Belongs to the cytochrome P450 family.</text>
</comment>
<dbReference type="PROSITE" id="PS00086">
    <property type="entry name" value="CYTOCHROME_P450"/>
    <property type="match status" value="1"/>
</dbReference>
<feature type="binding site" description="axial binding residue" evidence="13">
    <location>
        <position position="444"/>
    </location>
    <ligand>
        <name>heme</name>
        <dbReference type="ChEBI" id="CHEBI:30413"/>
    </ligand>
    <ligandPart>
        <name>Fe</name>
        <dbReference type="ChEBI" id="CHEBI:18248"/>
    </ligandPart>
</feature>
<dbReference type="Pfam" id="PF00067">
    <property type="entry name" value="p450"/>
    <property type="match status" value="1"/>
</dbReference>
<comment type="subcellular location">
    <subcellularLocation>
        <location evidence="2">Membrane</location>
        <topology evidence="2">Single-pass membrane protein</topology>
    </subcellularLocation>
</comment>
<dbReference type="SUPFAM" id="SSF48264">
    <property type="entry name" value="Cytochrome P450"/>
    <property type="match status" value="1"/>
</dbReference>
<feature type="transmembrane region" description="Helical" evidence="15">
    <location>
        <begin position="6"/>
        <end position="26"/>
    </location>
</feature>
<dbReference type="OrthoDB" id="1103324at2759"/>
<keyword evidence="11 14" id="KW-0503">Monooxygenase</keyword>
<keyword evidence="6 15" id="KW-0812">Transmembrane</keyword>
<dbReference type="AlphaFoldDB" id="A0A0C9T3L2"/>
<comment type="pathway">
    <text evidence="3">Secondary metabolite biosynthesis.</text>
</comment>
<organism evidence="16 17">
    <name type="scientific">Plicaturopsis crispa FD-325 SS-3</name>
    <dbReference type="NCBI Taxonomy" id="944288"/>
    <lineage>
        <taxon>Eukaryota</taxon>
        <taxon>Fungi</taxon>
        <taxon>Dikarya</taxon>
        <taxon>Basidiomycota</taxon>
        <taxon>Agaricomycotina</taxon>
        <taxon>Agaricomycetes</taxon>
        <taxon>Agaricomycetidae</taxon>
        <taxon>Amylocorticiales</taxon>
        <taxon>Amylocorticiaceae</taxon>
        <taxon>Plicatura</taxon>
        <taxon>Plicaturopsis crispa</taxon>
    </lineage>
</organism>
<evidence type="ECO:0000256" key="10">
    <source>
        <dbReference type="ARBA" id="ARBA00023004"/>
    </source>
</evidence>
<dbReference type="EMBL" id="KN832573">
    <property type="protein sequence ID" value="KII83909.1"/>
    <property type="molecule type" value="Genomic_DNA"/>
</dbReference>
<dbReference type="PANTHER" id="PTHR46300:SF2">
    <property type="entry name" value="CYTOCHROME P450 MONOOXYGENASE ALNH-RELATED"/>
    <property type="match status" value="1"/>
</dbReference>
<dbReference type="HOGENOM" id="CLU_001570_2_1_1"/>
<evidence type="ECO:0000256" key="2">
    <source>
        <dbReference type="ARBA" id="ARBA00004167"/>
    </source>
</evidence>
<evidence type="ECO:0000256" key="9">
    <source>
        <dbReference type="ARBA" id="ARBA00023002"/>
    </source>
</evidence>
<evidence type="ECO:0000313" key="17">
    <source>
        <dbReference type="Proteomes" id="UP000053263"/>
    </source>
</evidence>
<dbReference type="Gene3D" id="1.10.630.10">
    <property type="entry name" value="Cytochrome P450"/>
    <property type="match status" value="1"/>
</dbReference>
<evidence type="ECO:0000256" key="14">
    <source>
        <dbReference type="RuleBase" id="RU000461"/>
    </source>
</evidence>
<evidence type="ECO:0000256" key="5">
    <source>
        <dbReference type="ARBA" id="ARBA00022617"/>
    </source>
</evidence>
<keyword evidence="17" id="KW-1185">Reference proteome</keyword>
<keyword evidence="5 13" id="KW-0349">Heme</keyword>
<dbReference type="InterPro" id="IPR036396">
    <property type="entry name" value="Cyt_P450_sf"/>
</dbReference>
<evidence type="ECO:0000313" key="16">
    <source>
        <dbReference type="EMBL" id="KII83909.1"/>
    </source>
</evidence>
<keyword evidence="8 15" id="KW-1133">Transmembrane helix</keyword>
<dbReference type="Proteomes" id="UP000053263">
    <property type="component" value="Unassembled WGS sequence"/>
</dbReference>
<evidence type="ECO:0000256" key="8">
    <source>
        <dbReference type="ARBA" id="ARBA00022989"/>
    </source>
</evidence>
<accession>A0A0C9T3L2</accession>
<dbReference type="PRINTS" id="PR00463">
    <property type="entry name" value="EP450I"/>
</dbReference>
<dbReference type="InterPro" id="IPR001128">
    <property type="entry name" value="Cyt_P450"/>
</dbReference>
<dbReference type="GO" id="GO:0005506">
    <property type="term" value="F:iron ion binding"/>
    <property type="evidence" value="ECO:0007669"/>
    <property type="project" value="InterPro"/>
</dbReference>
<evidence type="ECO:0000256" key="1">
    <source>
        <dbReference type="ARBA" id="ARBA00001971"/>
    </source>
</evidence>
<dbReference type="GO" id="GO:0020037">
    <property type="term" value="F:heme binding"/>
    <property type="evidence" value="ECO:0007669"/>
    <property type="project" value="InterPro"/>
</dbReference>
<evidence type="ECO:0000256" key="7">
    <source>
        <dbReference type="ARBA" id="ARBA00022723"/>
    </source>
</evidence>
<evidence type="ECO:0000256" key="12">
    <source>
        <dbReference type="ARBA" id="ARBA00023136"/>
    </source>
</evidence>
<keyword evidence="10 13" id="KW-0408">Iron</keyword>
<reference evidence="16 17" key="1">
    <citation type="submission" date="2014-06" db="EMBL/GenBank/DDBJ databases">
        <title>Evolutionary Origins and Diversification of the Mycorrhizal Mutualists.</title>
        <authorList>
            <consortium name="DOE Joint Genome Institute"/>
            <consortium name="Mycorrhizal Genomics Consortium"/>
            <person name="Kohler A."/>
            <person name="Kuo A."/>
            <person name="Nagy L.G."/>
            <person name="Floudas D."/>
            <person name="Copeland A."/>
            <person name="Barry K.W."/>
            <person name="Cichocki N."/>
            <person name="Veneault-Fourrey C."/>
            <person name="LaButti K."/>
            <person name="Lindquist E.A."/>
            <person name="Lipzen A."/>
            <person name="Lundell T."/>
            <person name="Morin E."/>
            <person name="Murat C."/>
            <person name="Riley R."/>
            <person name="Ohm R."/>
            <person name="Sun H."/>
            <person name="Tunlid A."/>
            <person name="Henrissat B."/>
            <person name="Grigoriev I.V."/>
            <person name="Hibbett D.S."/>
            <person name="Martin F."/>
        </authorList>
    </citation>
    <scope>NUCLEOTIDE SEQUENCE [LARGE SCALE GENOMIC DNA]</scope>
    <source>
        <strain evidence="16 17">FD-325 SS-3</strain>
    </source>
</reference>
<gene>
    <name evidence="16" type="ORF">PLICRDRAFT_118866</name>
</gene>
<evidence type="ECO:0000256" key="6">
    <source>
        <dbReference type="ARBA" id="ARBA00022692"/>
    </source>
</evidence>
<name>A0A0C9T3L2_PLICR</name>
<evidence type="ECO:0000256" key="3">
    <source>
        <dbReference type="ARBA" id="ARBA00005179"/>
    </source>
</evidence>
<dbReference type="InterPro" id="IPR050364">
    <property type="entry name" value="Cytochrome_P450_fung"/>
</dbReference>
<dbReference type="GO" id="GO:0016705">
    <property type="term" value="F:oxidoreductase activity, acting on paired donors, with incorporation or reduction of molecular oxygen"/>
    <property type="evidence" value="ECO:0007669"/>
    <property type="project" value="InterPro"/>
</dbReference>
<dbReference type="CDD" id="cd11065">
    <property type="entry name" value="CYP64-like"/>
    <property type="match status" value="1"/>
</dbReference>
<evidence type="ECO:0000256" key="13">
    <source>
        <dbReference type="PIRSR" id="PIRSR602401-1"/>
    </source>
</evidence>
<dbReference type="GO" id="GO:0004497">
    <property type="term" value="F:monooxygenase activity"/>
    <property type="evidence" value="ECO:0007669"/>
    <property type="project" value="UniProtKB-KW"/>
</dbReference>
<keyword evidence="7 13" id="KW-0479">Metal-binding</keyword>
<evidence type="ECO:0000256" key="4">
    <source>
        <dbReference type="ARBA" id="ARBA00010617"/>
    </source>
</evidence>
<evidence type="ECO:0000256" key="11">
    <source>
        <dbReference type="ARBA" id="ARBA00023033"/>
    </source>
</evidence>
<proteinExistence type="inferred from homology"/>
<dbReference type="InterPro" id="IPR002401">
    <property type="entry name" value="Cyt_P450_E_grp-I"/>
</dbReference>
<comment type="cofactor">
    <cofactor evidence="1 13">
        <name>heme</name>
        <dbReference type="ChEBI" id="CHEBI:30413"/>
    </cofactor>
</comment>
<dbReference type="PANTHER" id="PTHR46300">
    <property type="entry name" value="P450, PUTATIVE (EUROFUNG)-RELATED-RELATED"/>
    <property type="match status" value="1"/>
</dbReference>
<dbReference type="InterPro" id="IPR017972">
    <property type="entry name" value="Cyt_P450_CS"/>
</dbReference>
<sequence length="544" mass="61671">MAFELGPTTALAILVPVAVYLAYNIFTSGQRPKGLPPGPPTIPYFGNLFQFPKKWPHYQFTEWSKQYGEIFSLKVMNQTLIVLNSPTAVKEVIDKRGAVTSNRPESIVADMITPDNLNIGTGRFANDTWKTLRRAAMTMLKAENMDKFKPVQRAEAAQLMWDMLRNPDNFYDDISRLTTSFFLTIIYGHRAPRSSTYEAKTFTQLQLDFMYVLELGKLPPVDLFPILNWVPERFAAWKRQVMGVRRRQEALFGQLLSLVKNRVDSGKGNGAFLEEAYANRKEWGLSDLMLLNLGGTLLEGSDTSSAILQDLILFLSAYPEVQKKAQAEIDAVVGPDRPPAWEDMQNLPYMRAFIEEAIRFRPVGPLAIPHAMAKDEVIDGMYFPEGAALFINLWAIFHDERYFDEPEKFRPERYLAHPLGVRLDAPDDPARRENLLFGGGRRVCPGIRTGKAGVEINCANFLWAFNFGPARDPTTGGIVPPDLWAFTEGVNATPLPFRCTITPRSAEKAELIQRHFVEQSVHFTPYEQDLTPEDKEYVRSTRAY</sequence>
<protein>
    <recommendedName>
        <fullName evidence="18">Cytochrome P450</fullName>
    </recommendedName>
</protein>